<reference evidence="1 2" key="1">
    <citation type="submission" date="2016-10" db="EMBL/GenBank/DDBJ databases">
        <authorList>
            <person name="de Groot N.N."/>
        </authorList>
    </citation>
    <scope>NUCLEOTIDE SEQUENCE [LARGE SCALE GENOMIC DNA]</scope>
    <source>
        <strain evidence="1 2">DSM 20475</strain>
    </source>
</reference>
<evidence type="ECO:0000313" key="1">
    <source>
        <dbReference type="EMBL" id="SDD56202.1"/>
    </source>
</evidence>
<protein>
    <submittedName>
        <fullName evidence="1">Uncharacterized protein</fullName>
    </submittedName>
</protein>
<sequence>MNDSKRLVFFQESGQWQTVTYSETGEQESQQTGLVLPGKGTDYFLNRNRFRPIVMVPAKHCRWFLLTLPAKTEEHDRHRILRSRAQSLGSGQRPFFYYRQVGEQAHLILYSLCLMSTPLTRREQVMVGRCTYLPEMVWQSLGFEDGSGYYEQSDGSGWWACMDGSCAIALKMGDLAEIQQAKETLQAFGLACTDHLRLTKAAETATLPDLPGQSERMGQAGQKRLWQAIALVVVLGITASGLLHFQANRLTAQLETAQSRVADYSSTADKAIVPYGAVLTTIHEKAGSTIHLEKWVGQGSQLTLSGRCSDQEQLKKFCAAIEDEGTVTQVRLLDMTPKDQQWLFQISLQFH</sequence>
<evidence type="ECO:0000313" key="2">
    <source>
        <dbReference type="Proteomes" id="UP000198995"/>
    </source>
</evidence>
<name>A0A1G6VRG6_PEPNI</name>
<dbReference type="Proteomes" id="UP000198995">
    <property type="component" value="Unassembled WGS sequence"/>
</dbReference>
<dbReference type="EMBL" id="FNAF01000004">
    <property type="protein sequence ID" value="SDD56202.1"/>
    <property type="molecule type" value="Genomic_DNA"/>
</dbReference>
<dbReference type="STRING" id="2741.SAMN04489866_104119"/>
<dbReference type="RefSeq" id="WP_091791580.1">
    <property type="nucleotide sequence ID" value="NZ_FNAF01000004.1"/>
</dbReference>
<dbReference type="AlphaFoldDB" id="A0A1G6VRG6"/>
<accession>A0A1G6VRG6</accession>
<organism evidence="1 2">
    <name type="scientific">Peptococcus niger</name>
    <dbReference type="NCBI Taxonomy" id="2741"/>
    <lineage>
        <taxon>Bacteria</taxon>
        <taxon>Bacillati</taxon>
        <taxon>Bacillota</taxon>
        <taxon>Clostridia</taxon>
        <taxon>Eubacteriales</taxon>
        <taxon>Peptococcaceae</taxon>
        <taxon>Peptococcus</taxon>
    </lineage>
</organism>
<gene>
    <name evidence="1" type="ORF">SAMN04489866_104119</name>
</gene>
<proteinExistence type="predicted"/>
<keyword evidence="2" id="KW-1185">Reference proteome</keyword>